<name>S8ENU5_FOMSC</name>
<accession>S8ENU5</accession>
<dbReference type="OrthoDB" id="10641230at2759"/>
<dbReference type="Proteomes" id="UP000015241">
    <property type="component" value="Unassembled WGS sequence"/>
</dbReference>
<organism evidence="1 2">
    <name type="scientific">Fomitopsis schrenkii</name>
    <name type="common">Brown rot fungus</name>
    <dbReference type="NCBI Taxonomy" id="2126942"/>
    <lineage>
        <taxon>Eukaryota</taxon>
        <taxon>Fungi</taxon>
        <taxon>Dikarya</taxon>
        <taxon>Basidiomycota</taxon>
        <taxon>Agaricomycotina</taxon>
        <taxon>Agaricomycetes</taxon>
        <taxon>Polyporales</taxon>
        <taxon>Fomitopsis</taxon>
    </lineage>
</organism>
<dbReference type="AlphaFoldDB" id="S8ENU5"/>
<dbReference type="InParanoid" id="S8ENU5"/>
<dbReference type="EMBL" id="KE504126">
    <property type="protein sequence ID" value="EPT04684.1"/>
    <property type="molecule type" value="Genomic_DNA"/>
</dbReference>
<evidence type="ECO:0000313" key="2">
    <source>
        <dbReference type="Proteomes" id="UP000015241"/>
    </source>
</evidence>
<sequence length="293" mass="32487">MPSFHTLVEDANDYTALAANLTIAAAGPAGTAVVFVGKLAGKTFASKVSPWIVLSDVDQKLQHVFNILDEMKDIMSVKEHDELHDLYDTLLVTRRNTKITWRQYCTVTSKIKTLYQQDSFRAQAGVFRELQKLLAMPTCERSKPRDCYNPGWLKHLKNADGTQPVHHSIHSTKQTRIIELGLVLSTVASSHYSCRGDMKLSSHIGSSPAPLGGTSDLGVVSRLYVYLASRSRNPFRNHDSLIFSEVDLQGVSAGDRLDLILSPRNADEDDIIHSMPFEDAFPGNIVPVMDLHA</sequence>
<reference evidence="1 2" key="1">
    <citation type="journal article" date="2012" name="Science">
        <title>The Paleozoic origin of enzymatic lignin decomposition reconstructed from 31 fungal genomes.</title>
        <authorList>
            <person name="Floudas D."/>
            <person name="Binder M."/>
            <person name="Riley R."/>
            <person name="Barry K."/>
            <person name="Blanchette R.A."/>
            <person name="Henrissat B."/>
            <person name="Martinez A.T."/>
            <person name="Otillar R."/>
            <person name="Spatafora J.W."/>
            <person name="Yadav J.S."/>
            <person name="Aerts A."/>
            <person name="Benoit I."/>
            <person name="Boyd A."/>
            <person name="Carlson A."/>
            <person name="Copeland A."/>
            <person name="Coutinho P.M."/>
            <person name="de Vries R.P."/>
            <person name="Ferreira P."/>
            <person name="Findley K."/>
            <person name="Foster B."/>
            <person name="Gaskell J."/>
            <person name="Glotzer D."/>
            <person name="Gorecki P."/>
            <person name="Heitman J."/>
            <person name="Hesse C."/>
            <person name="Hori C."/>
            <person name="Igarashi K."/>
            <person name="Jurgens J.A."/>
            <person name="Kallen N."/>
            <person name="Kersten P."/>
            <person name="Kohler A."/>
            <person name="Kuees U."/>
            <person name="Kumar T.K.A."/>
            <person name="Kuo A."/>
            <person name="LaButti K."/>
            <person name="Larrondo L.F."/>
            <person name="Lindquist E."/>
            <person name="Ling A."/>
            <person name="Lombard V."/>
            <person name="Lucas S."/>
            <person name="Lundell T."/>
            <person name="Martin R."/>
            <person name="McLaughlin D.J."/>
            <person name="Morgenstern I."/>
            <person name="Morin E."/>
            <person name="Murat C."/>
            <person name="Nagy L.G."/>
            <person name="Nolan M."/>
            <person name="Ohm R.A."/>
            <person name="Patyshakuliyeva A."/>
            <person name="Rokas A."/>
            <person name="Ruiz-Duenas F.J."/>
            <person name="Sabat G."/>
            <person name="Salamov A."/>
            <person name="Samejima M."/>
            <person name="Schmutz J."/>
            <person name="Slot J.C."/>
            <person name="St John F."/>
            <person name="Stenlid J."/>
            <person name="Sun H."/>
            <person name="Sun S."/>
            <person name="Syed K."/>
            <person name="Tsang A."/>
            <person name="Wiebenga A."/>
            <person name="Young D."/>
            <person name="Pisabarro A."/>
            <person name="Eastwood D.C."/>
            <person name="Martin F."/>
            <person name="Cullen D."/>
            <person name="Grigoriev I.V."/>
            <person name="Hibbett D.S."/>
        </authorList>
    </citation>
    <scope>NUCLEOTIDE SEQUENCE</scope>
    <source>
        <strain evidence="2">FP-58527</strain>
    </source>
</reference>
<evidence type="ECO:0000313" key="1">
    <source>
        <dbReference type="EMBL" id="EPT04684.1"/>
    </source>
</evidence>
<protein>
    <submittedName>
        <fullName evidence="1">Uncharacterized protein</fullName>
    </submittedName>
</protein>
<gene>
    <name evidence="1" type="ORF">FOMPIDRAFT_1045948</name>
</gene>
<keyword evidence="2" id="KW-1185">Reference proteome</keyword>
<dbReference type="HOGENOM" id="CLU_950066_0_0_1"/>
<proteinExistence type="predicted"/>